<dbReference type="PANTHER" id="PTHR20855:SF52">
    <property type="entry name" value="ADIPONECTIN RECEPTOR PROTEIN"/>
    <property type="match status" value="1"/>
</dbReference>
<dbReference type="RefSeq" id="XP_046117369.1">
    <property type="nucleotide sequence ID" value="XM_046257644.1"/>
</dbReference>
<accession>A0A9P7ZKV5</accession>
<feature type="transmembrane region" description="Helical" evidence="8">
    <location>
        <begin position="146"/>
        <end position="168"/>
    </location>
</feature>
<proteinExistence type="inferred from homology"/>
<dbReference type="AlphaFoldDB" id="A0A9P7ZKV5"/>
<comment type="similarity">
    <text evidence="2">Belongs to the ADIPOR family.</text>
</comment>
<feature type="region of interest" description="Disordered" evidence="7">
    <location>
        <begin position="1"/>
        <end position="26"/>
    </location>
</feature>
<feature type="transmembrane region" description="Helical" evidence="8">
    <location>
        <begin position="237"/>
        <end position="258"/>
    </location>
</feature>
<keyword evidence="5 8" id="KW-0472">Membrane</keyword>
<keyword evidence="4 8" id="KW-1133">Transmembrane helix</keyword>
<organism evidence="9 10">
    <name type="scientific">Emericellopsis atlantica</name>
    <dbReference type="NCBI Taxonomy" id="2614577"/>
    <lineage>
        <taxon>Eukaryota</taxon>
        <taxon>Fungi</taxon>
        <taxon>Dikarya</taxon>
        <taxon>Ascomycota</taxon>
        <taxon>Pezizomycotina</taxon>
        <taxon>Sordariomycetes</taxon>
        <taxon>Hypocreomycetidae</taxon>
        <taxon>Hypocreales</taxon>
        <taxon>Bionectriaceae</taxon>
        <taxon>Emericellopsis</taxon>
    </lineage>
</organism>
<gene>
    <name evidence="9" type="ORF">F5Z01DRAFT_139321</name>
</gene>
<evidence type="ECO:0000256" key="2">
    <source>
        <dbReference type="ARBA" id="ARBA00007018"/>
    </source>
</evidence>
<dbReference type="EMBL" id="MU251257">
    <property type="protein sequence ID" value="KAG9253445.1"/>
    <property type="molecule type" value="Genomic_DNA"/>
</dbReference>
<evidence type="ECO:0000256" key="7">
    <source>
        <dbReference type="SAM" id="MobiDB-lite"/>
    </source>
</evidence>
<feature type="transmembrane region" description="Helical" evidence="8">
    <location>
        <begin position="76"/>
        <end position="97"/>
    </location>
</feature>
<keyword evidence="6" id="KW-0862">Zinc</keyword>
<feature type="transmembrane region" description="Helical" evidence="8">
    <location>
        <begin position="109"/>
        <end position="134"/>
    </location>
</feature>
<dbReference type="GO" id="GO:0038023">
    <property type="term" value="F:signaling receptor activity"/>
    <property type="evidence" value="ECO:0007669"/>
    <property type="project" value="TreeGrafter"/>
</dbReference>
<dbReference type="GO" id="GO:0016020">
    <property type="term" value="C:membrane"/>
    <property type="evidence" value="ECO:0007669"/>
    <property type="project" value="UniProtKB-SubCell"/>
</dbReference>
<evidence type="ECO:0000256" key="4">
    <source>
        <dbReference type="ARBA" id="ARBA00022989"/>
    </source>
</evidence>
<dbReference type="PANTHER" id="PTHR20855">
    <property type="entry name" value="ADIPOR/PROGESTIN RECEPTOR-RELATED"/>
    <property type="match status" value="1"/>
</dbReference>
<dbReference type="OrthoDB" id="529367at2759"/>
<evidence type="ECO:0000256" key="3">
    <source>
        <dbReference type="ARBA" id="ARBA00022692"/>
    </source>
</evidence>
<dbReference type="GeneID" id="70288547"/>
<feature type="binding site" evidence="6">
    <location>
        <position position="277"/>
    </location>
    <ligand>
        <name>Zn(2+)</name>
        <dbReference type="ChEBI" id="CHEBI:29105"/>
    </ligand>
</feature>
<evidence type="ECO:0000313" key="9">
    <source>
        <dbReference type="EMBL" id="KAG9253445.1"/>
    </source>
</evidence>
<comment type="caution">
    <text evidence="9">The sequence shown here is derived from an EMBL/GenBank/DDBJ whole genome shotgun (WGS) entry which is preliminary data.</text>
</comment>
<evidence type="ECO:0000313" key="10">
    <source>
        <dbReference type="Proteomes" id="UP000887229"/>
    </source>
</evidence>
<feature type="binding site" evidence="6">
    <location>
        <position position="130"/>
    </location>
    <ligand>
        <name>Zn(2+)</name>
        <dbReference type="ChEBI" id="CHEBI:29105"/>
    </ligand>
</feature>
<feature type="binding site" evidence="6">
    <location>
        <position position="281"/>
    </location>
    <ligand>
        <name>Zn(2+)</name>
        <dbReference type="ChEBI" id="CHEBI:29105"/>
    </ligand>
</feature>
<dbReference type="GO" id="GO:0006882">
    <property type="term" value="P:intracellular zinc ion homeostasis"/>
    <property type="evidence" value="ECO:0007669"/>
    <property type="project" value="TreeGrafter"/>
</dbReference>
<keyword evidence="10" id="KW-1185">Reference proteome</keyword>
<dbReference type="InterPro" id="IPR004254">
    <property type="entry name" value="AdipoR/HlyIII-related"/>
</dbReference>
<evidence type="ECO:0000256" key="5">
    <source>
        <dbReference type="ARBA" id="ARBA00023136"/>
    </source>
</evidence>
<keyword evidence="6" id="KW-0479">Metal-binding</keyword>
<comment type="subcellular location">
    <subcellularLocation>
        <location evidence="1">Membrane</location>
        <topology evidence="1">Multi-pass membrane protein</topology>
    </subcellularLocation>
</comment>
<name>A0A9P7ZKV5_9HYPO</name>
<dbReference type="Proteomes" id="UP000887229">
    <property type="component" value="Unassembled WGS sequence"/>
</dbReference>
<feature type="transmembrane region" description="Helical" evidence="8">
    <location>
        <begin position="279"/>
        <end position="296"/>
    </location>
</feature>
<feature type="transmembrane region" description="Helical" evidence="8">
    <location>
        <begin position="174"/>
        <end position="195"/>
    </location>
</feature>
<evidence type="ECO:0000256" key="1">
    <source>
        <dbReference type="ARBA" id="ARBA00004141"/>
    </source>
</evidence>
<evidence type="ECO:0000256" key="8">
    <source>
        <dbReference type="SAM" id="Phobius"/>
    </source>
</evidence>
<protein>
    <submittedName>
        <fullName evidence="9">MPR-like GPCR protein</fullName>
    </submittedName>
</protein>
<sequence length="313" mass="34842">MGDQSTLRQRHVDPSTPAPPAPSTKPTIQSALLSWDAIDHWRRDNHYITTGYRIDKPSYHHTFLSLTHLHNESVNIWSHLLGAVIAVLSSTYLYTQIKPRYESANQQDVIAFGCFFTGAFLCLGMSATFHALLSHSQDHAKWGNKLDYTGIVLLIVGSYVPALYYGFFCEPLLMRFYLGLIFTLGTGCALVSWVDRFRTSAWRPYRAAMFIALGLSGIIPVAHGVTIFGYSGLEDRMSISLVILHGATYIFGAVLYASRFPERIGPAGRFDIWGSSHQIFHLCVLLAAGTHLYGMGKAFDYHHTGLGSMCVLD</sequence>
<feature type="transmembrane region" description="Helical" evidence="8">
    <location>
        <begin position="207"/>
        <end position="231"/>
    </location>
</feature>
<evidence type="ECO:0000256" key="6">
    <source>
        <dbReference type="PIRSR" id="PIRSR604254-1"/>
    </source>
</evidence>
<reference evidence="9" key="1">
    <citation type="journal article" date="2021" name="IMA Fungus">
        <title>Genomic characterization of three marine fungi, including Emericellopsis atlantica sp. nov. with signatures of a generalist lifestyle and marine biomass degradation.</title>
        <authorList>
            <person name="Hagestad O.C."/>
            <person name="Hou L."/>
            <person name="Andersen J.H."/>
            <person name="Hansen E.H."/>
            <person name="Altermark B."/>
            <person name="Li C."/>
            <person name="Kuhnert E."/>
            <person name="Cox R.J."/>
            <person name="Crous P.W."/>
            <person name="Spatafora J.W."/>
            <person name="Lail K."/>
            <person name="Amirebrahimi M."/>
            <person name="Lipzen A."/>
            <person name="Pangilinan J."/>
            <person name="Andreopoulos W."/>
            <person name="Hayes R.D."/>
            <person name="Ng V."/>
            <person name="Grigoriev I.V."/>
            <person name="Jackson S.A."/>
            <person name="Sutton T.D.S."/>
            <person name="Dobson A.D.W."/>
            <person name="Rama T."/>
        </authorList>
    </citation>
    <scope>NUCLEOTIDE SEQUENCE</scope>
    <source>
        <strain evidence="9">TS7</strain>
    </source>
</reference>
<dbReference type="GO" id="GO:0046872">
    <property type="term" value="F:metal ion binding"/>
    <property type="evidence" value="ECO:0007669"/>
    <property type="project" value="UniProtKB-KW"/>
</dbReference>
<keyword evidence="3 8" id="KW-0812">Transmembrane</keyword>
<dbReference type="Pfam" id="PF03006">
    <property type="entry name" value="HlyIII"/>
    <property type="match status" value="1"/>
</dbReference>